<proteinExistence type="predicted"/>
<feature type="region of interest" description="Disordered" evidence="1">
    <location>
        <begin position="1"/>
        <end position="52"/>
    </location>
</feature>
<feature type="region of interest" description="Disordered" evidence="1">
    <location>
        <begin position="103"/>
        <end position="125"/>
    </location>
</feature>
<keyword evidence="2" id="KW-0808">Transferase</keyword>
<feature type="non-terminal residue" evidence="2">
    <location>
        <position position="125"/>
    </location>
</feature>
<dbReference type="OrthoDB" id="276388at2759"/>
<name>A0A0H2U8L0_MAGP6</name>
<dbReference type="VEuPathDB" id="FungiDB:MAPG_09260"/>
<sequence length="125" mass="13537">MNSFPKLRTSRSEASLRRKPTAPVQEPAVPSMPKFLGPKPKTPTSSQHHPAYANAGIGLGIRTDALPMRGPDDLFQDDSASSIYADSWNDEYANRQLVPKAIPPLPLRLPGQHPSPPPLPPQGTV</sequence>
<organism evidence="2">
    <name type="scientific">Magnaporthiopsis poae (strain ATCC 64411 / 73-15)</name>
    <name type="common">Kentucky bluegrass fungus</name>
    <name type="synonym">Magnaporthe poae</name>
    <dbReference type="NCBI Taxonomy" id="644358"/>
    <lineage>
        <taxon>Eukaryota</taxon>
        <taxon>Fungi</taxon>
        <taxon>Dikarya</taxon>
        <taxon>Ascomycota</taxon>
        <taxon>Pezizomycotina</taxon>
        <taxon>Sordariomycetes</taxon>
        <taxon>Sordariomycetidae</taxon>
        <taxon>Magnaporthales</taxon>
        <taxon>Magnaporthaceae</taxon>
        <taxon>Magnaporthiopsis</taxon>
    </lineage>
</organism>
<accession>A0A0H2U8L0</accession>
<evidence type="ECO:0000313" key="2">
    <source>
        <dbReference type="EMBL" id="KLU90296.1"/>
    </source>
</evidence>
<keyword evidence="2" id="KW-0418">Kinase</keyword>
<gene>
    <name evidence="2" type="ORF">MAPG_09260</name>
</gene>
<dbReference type="AlphaFoldDB" id="A0A0H2U8L0"/>
<dbReference type="EMBL" id="GL876974">
    <property type="protein sequence ID" value="KLU90296.1"/>
    <property type="molecule type" value="Genomic_DNA"/>
</dbReference>
<reference evidence="2" key="1">
    <citation type="submission" date="2010-05" db="EMBL/GenBank/DDBJ databases">
        <title>The Genome Sequence of Magnaporthe poae strain ATCC 64411.</title>
        <authorList>
            <consortium name="The Broad Institute Genome Sequencing Platform"/>
            <consortium name="Broad Institute Genome Sequencing Center for Infectious Disease"/>
            <person name="Ma L.-J."/>
            <person name="Dead R."/>
            <person name="Young S."/>
            <person name="Zeng Q."/>
            <person name="Koehrsen M."/>
            <person name="Alvarado L."/>
            <person name="Berlin A."/>
            <person name="Chapman S.B."/>
            <person name="Chen Z."/>
            <person name="Freedman E."/>
            <person name="Gellesch M."/>
            <person name="Goldberg J."/>
            <person name="Griggs A."/>
            <person name="Gujja S."/>
            <person name="Heilman E.R."/>
            <person name="Heiman D."/>
            <person name="Hepburn T."/>
            <person name="Howarth C."/>
            <person name="Jen D."/>
            <person name="Larson L."/>
            <person name="Mehta T."/>
            <person name="Neiman D."/>
            <person name="Pearson M."/>
            <person name="Roberts A."/>
            <person name="Saif S."/>
            <person name="Shea T."/>
            <person name="Shenoy N."/>
            <person name="Sisk P."/>
            <person name="Stolte C."/>
            <person name="Sykes S."/>
            <person name="Walk T."/>
            <person name="White J."/>
            <person name="Yandava C."/>
            <person name="Haas B."/>
            <person name="Nusbaum C."/>
            <person name="Birren B."/>
        </authorList>
    </citation>
    <scope>NUCLEOTIDE SEQUENCE</scope>
    <source>
        <strain evidence="2">ATCC 64411</strain>
    </source>
</reference>
<reference evidence="2" key="2">
    <citation type="submission" date="2011-03" db="EMBL/GenBank/DDBJ databases">
        <title>Annotation of Magnaporthe poae ATCC 64411.</title>
        <authorList>
            <person name="Ma L.-J."/>
            <person name="Dead R."/>
            <person name="Young S.K."/>
            <person name="Zeng Q."/>
            <person name="Gargeya S."/>
            <person name="Fitzgerald M."/>
            <person name="Haas B."/>
            <person name="Abouelleil A."/>
            <person name="Alvarado L."/>
            <person name="Arachchi H.M."/>
            <person name="Berlin A."/>
            <person name="Brown A."/>
            <person name="Chapman S.B."/>
            <person name="Chen Z."/>
            <person name="Dunbar C."/>
            <person name="Freedman E."/>
            <person name="Gearin G."/>
            <person name="Gellesch M."/>
            <person name="Goldberg J."/>
            <person name="Griggs A."/>
            <person name="Gujja S."/>
            <person name="Heiman D."/>
            <person name="Howarth C."/>
            <person name="Larson L."/>
            <person name="Lui A."/>
            <person name="MacDonald P.J.P."/>
            <person name="Mehta T."/>
            <person name="Montmayeur A."/>
            <person name="Murphy C."/>
            <person name="Neiman D."/>
            <person name="Pearson M."/>
            <person name="Priest M."/>
            <person name="Roberts A."/>
            <person name="Saif S."/>
            <person name="Shea T."/>
            <person name="Shenoy N."/>
            <person name="Sisk P."/>
            <person name="Stolte C."/>
            <person name="Sykes S."/>
            <person name="Yandava C."/>
            <person name="Wortman J."/>
            <person name="Nusbaum C."/>
            <person name="Birren B."/>
        </authorList>
    </citation>
    <scope>NUCLEOTIDE SEQUENCE</scope>
    <source>
        <strain evidence="2">ATCC 64411</strain>
    </source>
</reference>
<dbReference type="GO" id="GO:0016301">
    <property type="term" value="F:kinase activity"/>
    <property type="evidence" value="ECO:0007669"/>
    <property type="project" value="UniProtKB-KW"/>
</dbReference>
<protein>
    <submittedName>
        <fullName evidence="2">Riboflavin kinase</fullName>
    </submittedName>
</protein>
<evidence type="ECO:0000256" key="1">
    <source>
        <dbReference type="SAM" id="MobiDB-lite"/>
    </source>
</evidence>